<dbReference type="KEGG" id="ngr:NAEGRDRAFT_65724"/>
<keyword evidence="2 5" id="KW-0493">Microtubule</keyword>
<dbReference type="SMART" id="SM00864">
    <property type="entry name" value="Tubulin"/>
    <property type="match status" value="1"/>
</dbReference>
<evidence type="ECO:0000256" key="5">
    <source>
        <dbReference type="RuleBase" id="RU000352"/>
    </source>
</evidence>
<dbReference type="GeneID" id="8859477"/>
<dbReference type="VEuPathDB" id="AmoebaDB:NAEGRDRAFT_65724"/>
<dbReference type="OMA" id="CITEGHK"/>
<dbReference type="Gene3D" id="1.10.287.600">
    <property type="entry name" value="Helix hairpin bin"/>
    <property type="match status" value="1"/>
</dbReference>
<dbReference type="PRINTS" id="PR01161">
    <property type="entry name" value="TUBULIN"/>
</dbReference>
<dbReference type="GO" id="GO:0005525">
    <property type="term" value="F:GTP binding"/>
    <property type="evidence" value="ECO:0007669"/>
    <property type="project" value="UniProtKB-UniRule"/>
</dbReference>
<evidence type="ECO:0000313" key="8">
    <source>
        <dbReference type="Proteomes" id="UP000006671"/>
    </source>
</evidence>
<dbReference type="InterPro" id="IPR003008">
    <property type="entry name" value="Tubulin_FtsZ_GTPase"/>
</dbReference>
<keyword evidence="4 5" id="KW-0342">GTP-binding</keyword>
<feature type="domain" description="Tubulin/FtsZ GTPase" evidence="6">
    <location>
        <begin position="36"/>
        <end position="257"/>
    </location>
</feature>
<dbReference type="InterPro" id="IPR023123">
    <property type="entry name" value="Tubulin_C"/>
</dbReference>
<dbReference type="eggNOG" id="KOG1374">
    <property type="taxonomic scope" value="Eukaryota"/>
</dbReference>
<evidence type="ECO:0000259" key="6">
    <source>
        <dbReference type="SMART" id="SM00864"/>
    </source>
</evidence>
<sequence length="444" mass="50496">MSCIFVFLGQAGNQVGNEFIKLLNGEKISKKSKGFFDTYFNTTYSKARVVMVDAEPKVIKSILDEEKKSKLSIYNPKNVVYSESGCGNNWALGYNFKGKVKNLTSNIALSETESLLEETMERIRREIECCDIVQSIFVFHSMGGGTGSGFGSRVVEEIRNKYPNYYVFTVSIAPFQHGDTPLQHYNCLLTLNHIHEHSDGVFLFVNDDILRSITKNAKRNNAGHSTLLDVSYSVSDINKYISSCLCGMLLPIYNKDSKSHTPFDAFSLVNQVIPLKDTNFVELHTSALITHNAAQFTSWQYIAEDLTKHVPIYDIGHANIRTIFSKTFIRGGLQTSHDLNIVKSVLQKQAFSPVDWMYDRKEEFNNVVSSEEALKSYKLPYSLTVCANRTSFMELFNRVLTKSYTMLQSGAYINWYERHGLEREDFDNAICNLQSVVDHYVELM</sequence>
<dbReference type="InParanoid" id="D2VA35"/>
<evidence type="ECO:0000313" key="7">
    <source>
        <dbReference type="EMBL" id="EFC46239.1"/>
    </source>
</evidence>
<evidence type="ECO:0000256" key="3">
    <source>
        <dbReference type="ARBA" id="ARBA00022741"/>
    </source>
</evidence>
<reference evidence="7 8" key="1">
    <citation type="journal article" date="2010" name="Cell">
        <title>The genome of Naegleria gruberi illuminates early eukaryotic versatility.</title>
        <authorList>
            <person name="Fritz-Laylin L.K."/>
            <person name="Prochnik S.E."/>
            <person name="Ginger M.L."/>
            <person name="Dacks J.B."/>
            <person name="Carpenter M.L."/>
            <person name="Field M.C."/>
            <person name="Kuo A."/>
            <person name="Paredez A."/>
            <person name="Chapman J."/>
            <person name="Pham J."/>
            <person name="Shu S."/>
            <person name="Neupane R."/>
            <person name="Cipriano M."/>
            <person name="Mancuso J."/>
            <person name="Tu H."/>
            <person name="Salamov A."/>
            <person name="Lindquist E."/>
            <person name="Shapiro H."/>
            <person name="Lucas S."/>
            <person name="Grigoriev I.V."/>
            <person name="Cande W.Z."/>
            <person name="Fulton C."/>
            <person name="Rokhsar D.S."/>
            <person name="Dawson S.C."/>
        </authorList>
    </citation>
    <scope>NUCLEOTIDE SEQUENCE [LARGE SCALE GENOMIC DNA]</scope>
    <source>
        <strain evidence="7 8">NEG-M</strain>
    </source>
</reference>
<comment type="similarity">
    <text evidence="1 5">Belongs to the tubulin family.</text>
</comment>
<dbReference type="STRING" id="5762.D2VA35"/>
<dbReference type="Pfam" id="PF00091">
    <property type="entry name" value="Tubulin"/>
    <property type="match status" value="1"/>
</dbReference>
<dbReference type="PANTHER" id="PTHR11588">
    <property type="entry name" value="TUBULIN"/>
    <property type="match status" value="1"/>
</dbReference>
<dbReference type="InterPro" id="IPR000217">
    <property type="entry name" value="Tubulin"/>
</dbReference>
<dbReference type="InterPro" id="IPR036525">
    <property type="entry name" value="Tubulin/FtsZ_GTPase_sf"/>
</dbReference>
<dbReference type="CDD" id="cd02189">
    <property type="entry name" value="delta_zeta_tubulin-like"/>
    <property type="match status" value="1"/>
</dbReference>
<dbReference type="InterPro" id="IPR017975">
    <property type="entry name" value="Tubulin_CS"/>
</dbReference>
<dbReference type="RefSeq" id="XP_002678983.1">
    <property type="nucleotide sequence ID" value="XM_002678937.1"/>
</dbReference>
<dbReference type="EMBL" id="GG738859">
    <property type="protein sequence ID" value="EFC46239.1"/>
    <property type="molecule type" value="Genomic_DNA"/>
</dbReference>
<evidence type="ECO:0000256" key="2">
    <source>
        <dbReference type="ARBA" id="ARBA00022701"/>
    </source>
</evidence>
<keyword evidence="8" id="KW-1185">Reference proteome</keyword>
<dbReference type="GO" id="GO:0005874">
    <property type="term" value="C:microtubule"/>
    <property type="evidence" value="ECO:0007669"/>
    <property type="project" value="UniProtKB-KW"/>
</dbReference>
<dbReference type="SUPFAM" id="SSF52490">
    <property type="entry name" value="Tubulin nucleotide-binding domain-like"/>
    <property type="match status" value="1"/>
</dbReference>
<keyword evidence="3 5" id="KW-0547">Nucleotide-binding</keyword>
<evidence type="ECO:0000256" key="1">
    <source>
        <dbReference type="ARBA" id="ARBA00009636"/>
    </source>
</evidence>
<protein>
    <submittedName>
        <fullName evidence="7">Eta tubulin-like protein</fullName>
    </submittedName>
</protein>
<dbReference type="SUPFAM" id="SSF55307">
    <property type="entry name" value="Tubulin C-terminal domain-like"/>
    <property type="match status" value="1"/>
</dbReference>
<dbReference type="GO" id="GO:0007017">
    <property type="term" value="P:microtubule-based process"/>
    <property type="evidence" value="ECO:0007669"/>
    <property type="project" value="InterPro"/>
</dbReference>
<organism evidence="8">
    <name type="scientific">Naegleria gruberi</name>
    <name type="common">Amoeba</name>
    <dbReference type="NCBI Taxonomy" id="5762"/>
    <lineage>
        <taxon>Eukaryota</taxon>
        <taxon>Discoba</taxon>
        <taxon>Heterolobosea</taxon>
        <taxon>Tetramitia</taxon>
        <taxon>Eutetramitia</taxon>
        <taxon>Vahlkampfiidae</taxon>
        <taxon>Naegleria</taxon>
    </lineage>
</organism>
<dbReference type="PROSITE" id="PS00227">
    <property type="entry name" value="TUBULIN"/>
    <property type="match status" value="1"/>
</dbReference>
<dbReference type="OrthoDB" id="2588702at2759"/>
<dbReference type="Proteomes" id="UP000006671">
    <property type="component" value="Unassembled WGS sequence"/>
</dbReference>
<dbReference type="AlphaFoldDB" id="D2VA35"/>
<evidence type="ECO:0000256" key="4">
    <source>
        <dbReference type="ARBA" id="ARBA00023134"/>
    </source>
</evidence>
<proteinExistence type="inferred from homology"/>
<gene>
    <name evidence="7" type="ORF">NAEGRDRAFT_65724</name>
</gene>
<dbReference type="InterPro" id="IPR008280">
    <property type="entry name" value="Tub_FtsZ_C"/>
</dbReference>
<accession>D2VA35</accession>
<dbReference type="Gene3D" id="3.40.50.1440">
    <property type="entry name" value="Tubulin/FtsZ, GTPase domain"/>
    <property type="match status" value="1"/>
</dbReference>
<name>D2VA35_NAEGR</name>